<accession>A0A2H0RDY9</accession>
<dbReference type="EMBL" id="PCYI01000021">
    <property type="protein sequence ID" value="PIR44703.1"/>
    <property type="molecule type" value="Genomic_DNA"/>
</dbReference>
<evidence type="ECO:0000313" key="1">
    <source>
        <dbReference type="EMBL" id="PIR44703.1"/>
    </source>
</evidence>
<proteinExistence type="predicted"/>
<sequence length="77" mass="8693">MKESGDLEFALRLVDAEADVWVQRGDGSWQIGKAVHVAHPGLFVEVQFVDKQTGGTKSKPVDTETFVRWQREAHIQE</sequence>
<name>A0A2H0RDY9_9BACT</name>
<protein>
    <submittedName>
        <fullName evidence="1">Uncharacterized protein</fullName>
    </submittedName>
</protein>
<evidence type="ECO:0000313" key="2">
    <source>
        <dbReference type="Proteomes" id="UP000228767"/>
    </source>
</evidence>
<reference evidence="1 2" key="1">
    <citation type="submission" date="2017-09" db="EMBL/GenBank/DDBJ databases">
        <title>Depth-based differentiation of microbial function through sediment-hosted aquifers and enrichment of novel symbionts in the deep terrestrial subsurface.</title>
        <authorList>
            <person name="Probst A.J."/>
            <person name="Ladd B."/>
            <person name="Jarett J.K."/>
            <person name="Geller-Mcgrath D.E."/>
            <person name="Sieber C.M."/>
            <person name="Emerson J.B."/>
            <person name="Anantharaman K."/>
            <person name="Thomas B.C."/>
            <person name="Malmstrom R."/>
            <person name="Stieglmeier M."/>
            <person name="Klingl A."/>
            <person name="Woyke T."/>
            <person name="Ryan C.M."/>
            <person name="Banfield J.F."/>
        </authorList>
    </citation>
    <scope>NUCLEOTIDE SEQUENCE [LARGE SCALE GENOMIC DNA]</scope>
    <source>
        <strain evidence="1">CG10_big_fil_rev_8_21_14_0_10_51_16</strain>
    </source>
</reference>
<dbReference type="AlphaFoldDB" id="A0A2H0RDY9"/>
<gene>
    <name evidence="1" type="ORF">COV10_03350</name>
</gene>
<dbReference type="Proteomes" id="UP000228767">
    <property type="component" value="Unassembled WGS sequence"/>
</dbReference>
<organism evidence="1 2">
    <name type="scientific">Candidatus Vogelbacteria bacterium CG10_big_fil_rev_8_21_14_0_10_51_16</name>
    <dbReference type="NCBI Taxonomy" id="1975045"/>
    <lineage>
        <taxon>Bacteria</taxon>
        <taxon>Candidatus Vogeliibacteriota</taxon>
    </lineage>
</organism>
<comment type="caution">
    <text evidence="1">The sequence shown here is derived from an EMBL/GenBank/DDBJ whole genome shotgun (WGS) entry which is preliminary data.</text>
</comment>